<gene>
    <name evidence="3" type="ORF">DVS81_04640</name>
</gene>
<evidence type="ECO:0000313" key="4">
    <source>
        <dbReference type="Proteomes" id="UP000253831"/>
    </source>
</evidence>
<dbReference type="InterPro" id="IPR027417">
    <property type="entry name" value="P-loop_NTPase"/>
</dbReference>
<organism evidence="3 4">
    <name type="scientific">Candidatus Accumulibacter meliphilus</name>
    <dbReference type="NCBI Taxonomy" id="2211374"/>
    <lineage>
        <taxon>Bacteria</taxon>
        <taxon>Pseudomonadati</taxon>
        <taxon>Pseudomonadota</taxon>
        <taxon>Betaproteobacteria</taxon>
        <taxon>Candidatus Accumulibacter</taxon>
    </lineage>
</organism>
<dbReference type="PIRSF" id="PIRSF034888">
    <property type="entry name" value="P-loop_UCP034888"/>
    <property type="match status" value="1"/>
</dbReference>
<reference evidence="3 4" key="1">
    <citation type="submission" date="2018-05" db="EMBL/GenBank/DDBJ databases">
        <title>Integrated omic analyses show evidence that a Ca. Accumulibacter phosphatis strain performs denitrification under micro-aerobic conditions.</title>
        <authorList>
            <person name="Camejo P.Y."/>
            <person name="Katherine M.D."/>
            <person name="Daniel N.R."/>
        </authorList>
    </citation>
    <scope>NUCLEOTIDE SEQUENCE [LARGE SCALE GENOMIC DNA]</scope>
    <source>
        <strain evidence="3">UW-LDO-IC</strain>
    </source>
</reference>
<dbReference type="Pfam" id="PF13304">
    <property type="entry name" value="AAA_21"/>
    <property type="match status" value="1"/>
</dbReference>
<dbReference type="GO" id="GO:0005524">
    <property type="term" value="F:ATP binding"/>
    <property type="evidence" value="ECO:0007669"/>
    <property type="project" value="InterPro"/>
</dbReference>
<dbReference type="EMBL" id="QPGA01000005">
    <property type="protein sequence ID" value="RDE51674.1"/>
    <property type="molecule type" value="Genomic_DNA"/>
</dbReference>
<protein>
    <submittedName>
        <fullName evidence="3">DUF3696 domain-containing protein</fullName>
    </submittedName>
</protein>
<feature type="compositionally biased region" description="Polar residues" evidence="1">
    <location>
        <begin position="1"/>
        <end position="11"/>
    </location>
</feature>
<dbReference type="AlphaFoldDB" id="A0A369XNX2"/>
<proteinExistence type="predicted"/>
<evidence type="ECO:0000256" key="1">
    <source>
        <dbReference type="SAM" id="MobiDB-lite"/>
    </source>
</evidence>
<evidence type="ECO:0000259" key="2">
    <source>
        <dbReference type="Pfam" id="PF13304"/>
    </source>
</evidence>
<dbReference type="GO" id="GO:0016887">
    <property type="term" value="F:ATP hydrolysis activity"/>
    <property type="evidence" value="ECO:0007669"/>
    <property type="project" value="InterPro"/>
</dbReference>
<dbReference type="SUPFAM" id="SSF52540">
    <property type="entry name" value="P-loop containing nucleoside triphosphate hydrolases"/>
    <property type="match status" value="1"/>
</dbReference>
<feature type="domain" description="ATPase AAA-type core" evidence="2">
    <location>
        <begin position="301"/>
        <end position="375"/>
    </location>
</feature>
<dbReference type="InterPro" id="IPR014592">
    <property type="entry name" value="P-loop_UCP034888"/>
</dbReference>
<dbReference type="PANTHER" id="PTHR43581">
    <property type="entry name" value="ATP/GTP PHOSPHATASE"/>
    <property type="match status" value="1"/>
</dbReference>
<accession>A0A369XNX2</accession>
<dbReference type="InterPro" id="IPR051396">
    <property type="entry name" value="Bact_Antivir_Def_Nuclease"/>
</dbReference>
<sequence>MTVKGTVSPSKSGRRGVNKAQRETLTAISVVGYKSLTDRQRMEIRPLTVLAGANSGGKSSIMQPLLLLKQTIDAPYDSGSLLLGGPNVRLTSATQLLSKSSSSRSVREFSIDFEMGKKKIGLCFRQVPRKGLAIFSNTLSDGKTDVLLTLGSDFPGDIKSILSDYGLPEKIFHDAEARVVRDRSFLAVEIVTHLGEFKLPKLNGGEKLAPLIARLIHVPGLRGNPERNYKTTAVGESFPGTFETYVASVIQYWQTSKDARLPRLNEQLETLGLTWKVLAEQKDETQVELKVGRLPHGLQGGAHDLVSIADVGFGVSQALPVLVALLAAEPGQLVYVEQPEIHLHPSAQRALATVLSEAARRGVIVIVETHSALLLRGIQTLVAKDELAQELVKLHWFQRDKSGKTSIVSSDLDETGAFGDWPEDFDDVELDADNEYLSAAEEKLFRNAKL</sequence>
<dbReference type="Gene3D" id="3.40.50.300">
    <property type="entry name" value="P-loop containing nucleotide triphosphate hydrolases"/>
    <property type="match status" value="1"/>
</dbReference>
<comment type="caution">
    <text evidence="3">The sequence shown here is derived from an EMBL/GenBank/DDBJ whole genome shotgun (WGS) entry which is preliminary data.</text>
</comment>
<name>A0A369XNX2_9PROT</name>
<evidence type="ECO:0000313" key="3">
    <source>
        <dbReference type="EMBL" id="RDE51674.1"/>
    </source>
</evidence>
<dbReference type="PANTHER" id="PTHR43581:SF2">
    <property type="entry name" value="EXCINUCLEASE ATPASE SUBUNIT"/>
    <property type="match status" value="1"/>
</dbReference>
<dbReference type="InterPro" id="IPR003959">
    <property type="entry name" value="ATPase_AAA_core"/>
</dbReference>
<dbReference type="Proteomes" id="UP000253831">
    <property type="component" value="Unassembled WGS sequence"/>
</dbReference>
<feature type="region of interest" description="Disordered" evidence="1">
    <location>
        <begin position="1"/>
        <end position="20"/>
    </location>
</feature>